<dbReference type="EMBL" id="GBXM01103109">
    <property type="protein sequence ID" value="JAH05468.1"/>
    <property type="molecule type" value="Transcribed_RNA"/>
</dbReference>
<dbReference type="AlphaFoldDB" id="A0A0E9PNQ3"/>
<evidence type="ECO:0000313" key="1">
    <source>
        <dbReference type="EMBL" id="JAH05468.1"/>
    </source>
</evidence>
<protein>
    <submittedName>
        <fullName evidence="1">Uncharacterized protein</fullName>
    </submittedName>
</protein>
<proteinExistence type="predicted"/>
<reference evidence="1" key="1">
    <citation type="submission" date="2014-11" db="EMBL/GenBank/DDBJ databases">
        <authorList>
            <person name="Amaro Gonzalez C."/>
        </authorList>
    </citation>
    <scope>NUCLEOTIDE SEQUENCE</scope>
</reference>
<accession>A0A0E9PNQ3</accession>
<name>A0A0E9PNQ3_ANGAN</name>
<organism evidence="1">
    <name type="scientific">Anguilla anguilla</name>
    <name type="common">European freshwater eel</name>
    <name type="synonym">Muraena anguilla</name>
    <dbReference type="NCBI Taxonomy" id="7936"/>
    <lineage>
        <taxon>Eukaryota</taxon>
        <taxon>Metazoa</taxon>
        <taxon>Chordata</taxon>
        <taxon>Craniata</taxon>
        <taxon>Vertebrata</taxon>
        <taxon>Euteleostomi</taxon>
        <taxon>Actinopterygii</taxon>
        <taxon>Neopterygii</taxon>
        <taxon>Teleostei</taxon>
        <taxon>Anguilliformes</taxon>
        <taxon>Anguillidae</taxon>
        <taxon>Anguilla</taxon>
    </lineage>
</organism>
<sequence length="45" mass="5606">MVALSQLFRQHKMLDHFQNYNSDWHILNNIEYQYCHFLNMFDDQG</sequence>
<reference evidence="1" key="2">
    <citation type="journal article" date="2015" name="Fish Shellfish Immunol.">
        <title>Early steps in the European eel (Anguilla anguilla)-Vibrio vulnificus interaction in the gills: Role of the RtxA13 toxin.</title>
        <authorList>
            <person name="Callol A."/>
            <person name="Pajuelo D."/>
            <person name="Ebbesson L."/>
            <person name="Teles M."/>
            <person name="MacKenzie S."/>
            <person name="Amaro C."/>
        </authorList>
    </citation>
    <scope>NUCLEOTIDE SEQUENCE</scope>
</reference>